<proteinExistence type="predicted"/>
<gene>
    <name evidence="1" type="ORF">GS882_03495</name>
</gene>
<comment type="caution">
    <text evidence="1">The sequence shown here is derived from an EMBL/GenBank/DDBJ whole genome shotgun (WGS) entry which is preliminary data.</text>
</comment>
<protein>
    <submittedName>
        <fullName evidence="1">Uncharacterized protein</fullName>
    </submittedName>
</protein>
<accession>A0A9Q4ZIN6</accession>
<evidence type="ECO:0000313" key="1">
    <source>
        <dbReference type="EMBL" id="NKT77278.1"/>
    </source>
</evidence>
<organism evidence="1 2">
    <name type="scientific">Rhodococcus hoagii</name>
    <name type="common">Corynebacterium equii</name>
    <dbReference type="NCBI Taxonomy" id="43767"/>
    <lineage>
        <taxon>Bacteria</taxon>
        <taxon>Bacillati</taxon>
        <taxon>Actinomycetota</taxon>
        <taxon>Actinomycetes</taxon>
        <taxon>Mycobacteriales</taxon>
        <taxon>Nocardiaceae</taxon>
        <taxon>Prescottella</taxon>
    </lineage>
</organism>
<sequence length="112" mass="12617">MTMLMHQTELAREAFVSAWINEDDDALVVQVDTRETGRLRVNVNDAAVFDKDPDGPRRILTAYDEELLAEFLDYLRGIRGYSVELDAGVSVPTPTLIAEFKDNLETVEAEDI</sequence>
<name>A0A9Q4ZIN6_RHOHA</name>
<dbReference type="AlphaFoldDB" id="A0A9Q4ZIN6"/>
<reference evidence="1" key="1">
    <citation type="journal article" date="2020" name="Environ. Microbiol.">
        <title>The novel and transferable erm(51) gene confers Macrolides, Lincosamides, and Streptogramins B (MLSB) resistance to clonal Rhodococcus equi in the environment.</title>
        <authorList>
            <person name="Huber L."/>
            <person name="Giguere S."/>
            <person name="Slovis N.M."/>
            <person name="Alvarez-Narvaez S."/>
            <person name="Hart K.A."/>
            <person name="Greiter M."/>
            <person name="Morris E.R.A."/>
            <person name="Cohen N.D."/>
        </authorList>
    </citation>
    <scope>NUCLEOTIDE SEQUENCE</scope>
    <source>
        <strain evidence="1">Lh_116_1</strain>
    </source>
</reference>
<evidence type="ECO:0000313" key="2">
    <source>
        <dbReference type="Proteomes" id="UP000603463"/>
    </source>
</evidence>
<dbReference type="EMBL" id="WVBC01000002">
    <property type="protein sequence ID" value="NKT77278.1"/>
    <property type="molecule type" value="Genomic_DNA"/>
</dbReference>
<dbReference type="Proteomes" id="UP000603463">
    <property type="component" value="Unassembled WGS sequence"/>
</dbReference>